<sequence length="226" mass="24213">MAVDHASGASGAPDEATRTPVTADDVQHAVRLALTTLRAGLGADWDGRAGTLEWSCWETVEHLADDLFAYAAQLGPEAPPLDGEVPFVWVRRQEGAPPNVIFADRAAGPRGLLQVLEACGAMLTAMVRTTPPEVRSHHVFGVSDAEGFAAMGVVETLVHTHDLAQGLGLSWTPPAGLCDRVLARLFPYAPTDADRWATLLWATGRGELPGRGRLESWRWYGAVPDC</sequence>
<accession>A0ACC6QLS8</accession>
<protein>
    <submittedName>
        <fullName evidence="1">Uncharacterized protein</fullName>
    </submittedName>
</protein>
<organism evidence="1 2">
    <name type="scientific">Streptomyces pratisoli</name>
    <dbReference type="NCBI Taxonomy" id="3139917"/>
    <lineage>
        <taxon>Bacteria</taxon>
        <taxon>Bacillati</taxon>
        <taxon>Actinomycetota</taxon>
        <taxon>Actinomycetes</taxon>
        <taxon>Kitasatosporales</taxon>
        <taxon>Streptomycetaceae</taxon>
        <taxon>Streptomyces</taxon>
    </lineage>
</organism>
<evidence type="ECO:0000313" key="1">
    <source>
        <dbReference type="EMBL" id="MEJ8659299.1"/>
    </source>
</evidence>
<keyword evidence="2" id="KW-1185">Reference proteome</keyword>
<proteinExistence type="predicted"/>
<comment type="caution">
    <text evidence="1">The sequence shown here is derived from an EMBL/GenBank/DDBJ whole genome shotgun (WGS) entry which is preliminary data.</text>
</comment>
<dbReference type="Proteomes" id="UP001375539">
    <property type="component" value="Unassembled WGS sequence"/>
</dbReference>
<evidence type="ECO:0000313" key="2">
    <source>
        <dbReference type="Proteomes" id="UP001375539"/>
    </source>
</evidence>
<name>A0ACC6QLS8_9ACTN</name>
<dbReference type="EMBL" id="JBBKAI010000002">
    <property type="protein sequence ID" value="MEJ8659299.1"/>
    <property type="molecule type" value="Genomic_DNA"/>
</dbReference>
<gene>
    <name evidence="1" type="ORF">WKI58_22740</name>
</gene>
<reference evidence="1" key="1">
    <citation type="submission" date="2024-03" db="EMBL/GenBank/DDBJ databases">
        <title>Novel Streptomyces species of biotechnological and ecological value are a feature of Machair soil.</title>
        <authorList>
            <person name="Prole J.R."/>
            <person name="Goodfellow M."/>
            <person name="Allenby N."/>
            <person name="Ward A.C."/>
        </authorList>
    </citation>
    <scope>NUCLEOTIDE SEQUENCE</scope>
    <source>
        <strain evidence="1">MS1.AVA.4</strain>
    </source>
</reference>